<gene>
    <name evidence="5" type="ORF">EXIGLDRAFT_834828</name>
</gene>
<evidence type="ECO:0000256" key="1">
    <source>
        <dbReference type="ARBA" id="ARBA00022614"/>
    </source>
</evidence>
<keyword evidence="2" id="KW-0732">Signal</keyword>
<name>A0A165JEV8_EXIGL</name>
<dbReference type="InParanoid" id="A0A165JEV8"/>
<dbReference type="EMBL" id="KV425968">
    <property type="protein sequence ID" value="KZV94745.1"/>
    <property type="molecule type" value="Genomic_DNA"/>
</dbReference>
<proteinExistence type="predicted"/>
<evidence type="ECO:0000256" key="4">
    <source>
        <dbReference type="SAM" id="MobiDB-lite"/>
    </source>
</evidence>
<dbReference type="Pfam" id="PF13855">
    <property type="entry name" value="LRR_8"/>
    <property type="match status" value="1"/>
</dbReference>
<keyword evidence="1" id="KW-0433">Leucine-rich repeat</keyword>
<evidence type="ECO:0000256" key="2">
    <source>
        <dbReference type="ARBA" id="ARBA00022729"/>
    </source>
</evidence>
<dbReference type="OrthoDB" id="1517790at2759"/>
<dbReference type="InterPro" id="IPR050328">
    <property type="entry name" value="Dev_Immune_Receptor"/>
</dbReference>
<dbReference type="AlphaFoldDB" id="A0A165JEV8"/>
<dbReference type="InterPro" id="IPR003591">
    <property type="entry name" value="Leu-rich_rpt_typical-subtyp"/>
</dbReference>
<dbReference type="Proteomes" id="UP000077266">
    <property type="component" value="Unassembled WGS sequence"/>
</dbReference>
<sequence length="624" mass="68243">MASIREQIALKRAEAAKRAQQQKQQPHSPIAVDGVELALDSRPVDDVIRRGQQTGQVNLTARQLTAVPVYLFECHLGIIPDSMQAEAAARSSSAKSNGTPLYHARDLTILKLANNEIPSIPPEISLFGAITVLDLHGNLLEALPNAICDLTDLVNLDISQNRLRSLPHALVNLPVLAILNLAHNEIADLGWTAAKPLPRLHTLNLSHNPLGPPPRKPNQRPTRTVDEQTNQSANIWDIVNRLPLLRELRMRACNLDPSPVVSSQDRSRFLPSLTLLDVEENPLEFAGVQTLLGEGRIAAFEGEPNRVNVLAAGRIVKEKWELEAERRVRRVGSRPSMRAEDIEPATPPPMPAELAALAKAADKLAISDPPPPPYEASASGSTSLAKWHDAVHGALNLPQCLPARTRGPPTAKAEGPQQTLPVEVFYQAFSTNLKTLTLSNRRIDRSFVLPDALFAAVKAGNAAANTFLPRLEELSLDGCGLSDNLTLSSESGTSETGRVFVALGTLFPTVTTLDLSYNQLTSYDGLAPILRRGLKTLRVRGNQYQHVDVFVDLAQELRSGSLAATQLTELDVRENNIDKLPPILGALPLTGFFVDGNVFRVPQRRVWEREGTQGLLKWLKERIV</sequence>
<feature type="compositionally biased region" description="Polar residues" evidence="4">
    <location>
        <begin position="219"/>
        <end position="229"/>
    </location>
</feature>
<evidence type="ECO:0000313" key="6">
    <source>
        <dbReference type="Proteomes" id="UP000077266"/>
    </source>
</evidence>
<dbReference type="SUPFAM" id="SSF52058">
    <property type="entry name" value="L domain-like"/>
    <property type="match status" value="1"/>
</dbReference>
<protein>
    <recommendedName>
        <fullName evidence="7">L domain-like protein</fullName>
    </recommendedName>
</protein>
<keyword evidence="6" id="KW-1185">Reference proteome</keyword>
<dbReference type="PANTHER" id="PTHR24373:SF275">
    <property type="entry name" value="TIR DOMAIN-CONTAINING PROTEIN"/>
    <property type="match status" value="1"/>
</dbReference>
<evidence type="ECO:0000313" key="5">
    <source>
        <dbReference type="EMBL" id="KZV94745.1"/>
    </source>
</evidence>
<dbReference type="STRING" id="1314781.A0A165JEV8"/>
<dbReference type="Gene3D" id="3.80.10.10">
    <property type="entry name" value="Ribonuclease Inhibitor"/>
    <property type="match status" value="2"/>
</dbReference>
<evidence type="ECO:0000256" key="3">
    <source>
        <dbReference type="ARBA" id="ARBA00022737"/>
    </source>
</evidence>
<dbReference type="PROSITE" id="PS51450">
    <property type="entry name" value="LRR"/>
    <property type="match status" value="3"/>
</dbReference>
<dbReference type="SMART" id="SM00369">
    <property type="entry name" value="LRR_TYP"/>
    <property type="match status" value="6"/>
</dbReference>
<dbReference type="Pfam" id="PF13516">
    <property type="entry name" value="LRR_6"/>
    <property type="match status" value="1"/>
</dbReference>
<dbReference type="InterPro" id="IPR032675">
    <property type="entry name" value="LRR_dom_sf"/>
</dbReference>
<dbReference type="PRINTS" id="PR00019">
    <property type="entry name" value="LEURICHRPT"/>
</dbReference>
<evidence type="ECO:0008006" key="7">
    <source>
        <dbReference type="Google" id="ProtNLM"/>
    </source>
</evidence>
<keyword evidence="3" id="KW-0677">Repeat</keyword>
<feature type="region of interest" description="Disordered" evidence="4">
    <location>
        <begin position="202"/>
        <end position="229"/>
    </location>
</feature>
<reference evidence="5 6" key="1">
    <citation type="journal article" date="2016" name="Mol. Biol. Evol.">
        <title>Comparative Genomics of Early-Diverging Mushroom-Forming Fungi Provides Insights into the Origins of Lignocellulose Decay Capabilities.</title>
        <authorList>
            <person name="Nagy L.G."/>
            <person name="Riley R."/>
            <person name="Tritt A."/>
            <person name="Adam C."/>
            <person name="Daum C."/>
            <person name="Floudas D."/>
            <person name="Sun H."/>
            <person name="Yadav J.S."/>
            <person name="Pangilinan J."/>
            <person name="Larsson K.H."/>
            <person name="Matsuura K."/>
            <person name="Barry K."/>
            <person name="Labutti K."/>
            <person name="Kuo R."/>
            <person name="Ohm R.A."/>
            <person name="Bhattacharya S.S."/>
            <person name="Shirouzu T."/>
            <person name="Yoshinaga Y."/>
            <person name="Martin F.M."/>
            <person name="Grigoriev I.V."/>
            <person name="Hibbett D.S."/>
        </authorList>
    </citation>
    <scope>NUCLEOTIDE SEQUENCE [LARGE SCALE GENOMIC DNA]</scope>
    <source>
        <strain evidence="5 6">HHB12029</strain>
    </source>
</reference>
<dbReference type="InterPro" id="IPR001611">
    <property type="entry name" value="Leu-rich_rpt"/>
</dbReference>
<organism evidence="5 6">
    <name type="scientific">Exidia glandulosa HHB12029</name>
    <dbReference type="NCBI Taxonomy" id="1314781"/>
    <lineage>
        <taxon>Eukaryota</taxon>
        <taxon>Fungi</taxon>
        <taxon>Dikarya</taxon>
        <taxon>Basidiomycota</taxon>
        <taxon>Agaricomycotina</taxon>
        <taxon>Agaricomycetes</taxon>
        <taxon>Auriculariales</taxon>
        <taxon>Exidiaceae</taxon>
        <taxon>Exidia</taxon>
    </lineage>
</organism>
<accession>A0A165JEV8</accession>
<dbReference type="PANTHER" id="PTHR24373">
    <property type="entry name" value="SLIT RELATED LEUCINE-RICH REPEAT NEURONAL PROTEIN"/>
    <property type="match status" value="1"/>
</dbReference>